<reference evidence="5 6" key="1">
    <citation type="submission" date="2023-08" db="EMBL/GenBank/DDBJ databases">
        <title>Draft genome sequence of Algoriphagus taiwanensis.</title>
        <authorList>
            <person name="Takatani N."/>
            <person name="Hosokawa M."/>
            <person name="Sawabe T."/>
        </authorList>
    </citation>
    <scope>NUCLEOTIDE SEQUENCE [LARGE SCALE GENOMIC DNA]</scope>
    <source>
        <strain evidence="5 6">JCM 19755</strain>
    </source>
</reference>
<organism evidence="5 6">
    <name type="scientific">Algoriphagus taiwanensis</name>
    <dbReference type="NCBI Taxonomy" id="1445656"/>
    <lineage>
        <taxon>Bacteria</taxon>
        <taxon>Pseudomonadati</taxon>
        <taxon>Bacteroidota</taxon>
        <taxon>Cytophagia</taxon>
        <taxon>Cytophagales</taxon>
        <taxon>Cyclobacteriaceae</taxon>
        <taxon>Algoriphagus</taxon>
    </lineage>
</organism>
<gene>
    <name evidence="5" type="primary">pxpB</name>
    <name evidence="5" type="ORF">Ataiwa_36700</name>
</gene>
<evidence type="ECO:0000313" key="6">
    <source>
        <dbReference type="Proteomes" id="UP001307705"/>
    </source>
</evidence>
<dbReference type="SUPFAM" id="SSF50891">
    <property type="entry name" value="Cyclophilin-like"/>
    <property type="match status" value="1"/>
</dbReference>
<dbReference type="PANTHER" id="PTHR34698:SF2">
    <property type="entry name" value="5-OXOPROLINASE SUBUNIT B"/>
    <property type="match status" value="1"/>
</dbReference>
<keyword evidence="6" id="KW-1185">Reference proteome</keyword>
<evidence type="ECO:0000256" key="2">
    <source>
        <dbReference type="ARBA" id="ARBA00022801"/>
    </source>
</evidence>
<sequence length="231" mass="26488">MAIKPVYIEITPQMGELHWEQSPSDELLAQQLGIIQWLEQHEKEHIETIRQGFTSIAILWKEDRFQTRFKNQYMTTKFSRVHLSDRIWQIPVCYDPEYGKDLGSLAVAKRLSLNSLIKLHAENTYRIHFFGFLPGFMYLNGLPEVLHTPRKPFPDRTVDPGSVAIGGAQTGIYPRESPGGWHTIGRSPVIFFDIEKDPPVWAQAGESLEFVPIDGDEMSKLLKNPPSPYLK</sequence>
<evidence type="ECO:0000256" key="3">
    <source>
        <dbReference type="ARBA" id="ARBA00022840"/>
    </source>
</evidence>
<comment type="caution">
    <text evidence="5">The sequence shown here is derived from an EMBL/GenBank/DDBJ whole genome shotgun (WGS) entry which is preliminary data.</text>
</comment>
<dbReference type="Proteomes" id="UP001307705">
    <property type="component" value="Unassembled WGS sequence"/>
</dbReference>
<dbReference type="EMBL" id="BTPE01000018">
    <property type="protein sequence ID" value="GMQ35397.1"/>
    <property type="molecule type" value="Genomic_DNA"/>
</dbReference>
<protein>
    <submittedName>
        <fullName evidence="5">5-oxoprolinase subunit PxpB</fullName>
    </submittedName>
</protein>
<dbReference type="InterPro" id="IPR003833">
    <property type="entry name" value="CT_C_D"/>
</dbReference>
<evidence type="ECO:0000313" key="5">
    <source>
        <dbReference type="EMBL" id="GMQ35397.1"/>
    </source>
</evidence>
<dbReference type="Gene3D" id="2.40.100.10">
    <property type="entry name" value="Cyclophilin-like"/>
    <property type="match status" value="1"/>
</dbReference>
<keyword evidence="2" id="KW-0378">Hydrolase</keyword>
<proteinExistence type="predicted"/>
<evidence type="ECO:0000256" key="1">
    <source>
        <dbReference type="ARBA" id="ARBA00022741"/>
    </source>
</evidence>
<evidence type="ECO:0000259" key="4">
    <source>
        <dbReference type="SMART" id="SM00796"/>
    </source>
</evidence>
<dbReference type="InterPro" id="IPR010016">
    <property type="entry name" value="PxpB"/>
</dbReference>
<keyword evidence="1" id="KW-0547">Nucleotide-binding</keyword>
<name>A0ABQ6Q666_9BACT</name>
<dbReference type="SMART" id="SM00796">
    <property type="entry name" value="AHS1"/>
    <property type="match status" value="1"/>
</dbReference>
<feature type="domain" description="Carboxyltransferase" evidence="4">
    <location>
        <begin position="1"/>
        <end position="202"/>
    </location>
</feature>
<keyword evidence="3" id="KW-0067">ATP-binding</keyword>
<dbReference type="InterPro" id="IPR029000">
    <property type="entry name" value="Cyclophilin-like_dom_sf"/>
</dbReference>
<dbReference type="PANTHER" id="PTHR34698">
    <property type="entry name" value="5-OXOPROLINASE SUBUNIT B"/>
    <property type="match status" value="1"/>
</dbReference>
<dbReference type="Pfam" id="PF02682">
    <property type="entry name" value="CT_C_D"/>
    <property type="match status" value="1"/>
</dbReference>
<accession>A0ABQ6Q666</accession>